<accession>A0A6C0HCB5</accession>
<dbReference type="AlphaFoldDB" id="A0A6C0HCB5"/>
<name>A0A6C0HCB5_9ZZZZ</name>
<dbReference type="EMBL" id="MN739929">
    <property type="protein sequence ID" value="QHT78149.1"/>
    <property type="molecule type" value="Genomic_DNA"/>
</dbReference>
<organism evidence="2">
    <name type="scientific">viral metagenome</name>
    <dbReference type="NCBI Taxonomy" id="1070528"/>
    <lineage>
        <taxon>unclassified sequences</taxon>
        <taxon>metagenomes</taxon>
        <taxon>organismal metagenomes</taxon>
    </lineage>
</organism>
<protein>
    <submittedName>
        <fullName evidence="2">Uncharacterized protein</fullName>
    </submittedName>
</protein>
<reference evidence="2" key="1">
    <citation type="journal article" date="2020" name="Nature">
        <title>Giant virus diversity and host interactions through global metagenomics.</title>
        <authorList>
            <person name="Schulz F."/>
            <person name="Roux S."/>
            <person name="Paez-Espino D."/>
            <person name="Jungbluth S."/>
            <person name="Walsh D.A."/>
            <person name="Denef V.J."/>
            <person name="McMahon K.D."/>
            <person name="Konstantinidis K.T."/>
            <person name="Eloe-Fadrosh E.A."/>
            <person name="Kyrpides N.C."/>
            <person name="Woyke T."/>
        </authorList>
    </citation>
    <scope>NUCLEOTIDE SEQUENCE</scope>
    <source>
        <strain evidence="2">GVMAG-M-3300023179-91</strain>
    </source>
</reference>
<proteinExistence type="predicted"/>
<evidence type="ECO:0000256" key="1">
    <source>
        <dbReference type="SAM" id="MobiDB-lite"/>
    </source>
</evidence>
<evidence type="ECO:0000313" key="2">
    <source>
        <dbReference type="EMBL" id="QHT78149.1"/>
    </source>
</evidence>
<feature type="compositionally biased region" description="Basic residues" evidence="1">
    <location>
        <begin position="129"/>
        <end position="146"/>
    </location>
</feature>
<feature type="region of interest" description="Disordered" evidence="1">
    <location>
        <begin position="119"/>
        <end position="146"/>
    </location>
</feature>
<sequence length="146" mass="16552">MYMSHLSPNDMVFYKEVDENTNEQKIMSGGFSIESLLLNRGESPMYTSNTSTISTGGSVSSIFKNLAVPAGLLYQKNASKKRNLFQYSEDVQEFEGGFKDNAVLSEDIHSQLIKMIEVNDSGKTNNERKTRKHRISREKKNSSRRS</sequence>